<evidence type="ECO:0000313" key="8">
    <source>
        <dbReference type="Proteomes" id="UP000015354"/>
    </source>
</evidence>
<name>S9UUN2_9TRYP</name>
<feature type="region of interest" description="Disordered" evidence="5">
    <location>
        <begin position="86"/>
        <end position="151"/>
    </location>
</feature>
<evidence type="ECO:0000256" key="1">
    <source>
        <dbReference type="ARBA" id="ARBA00022723"/>
    </source>
</evidence>
<dbReference type="GO" id="GO:0008270">
    <property type="term" value="F:zinc ion binding"/>
    <property type="evidence" value="ECO:0007669"/>
    <property type="project" value="UniProtKB-KW"/>
</dbReference>
<proteinExistence type="predicted"/>
<keyword evidence="2 4" id="KW-0863">Zinc-finger</keyword>
<sequence length="185" mass="19946">MAANSSMMPLQSVMQGSGIVPSGSSNADRAQEICKYFVNGGCLRGANCPYLHELPDERHLDVNGLGFILNPNVHNAQKTVPGPPIAMSNPPMQVSTSSSPLTLGVNGTASSRPQFPYQQPRPSSKLMPTNSPTSLATQLNSLKQPPKYRPPEQYLEHNLPPALALPLRTSTAHVAQTFTRCMLQN</sequence>
<evidence type="ECO:0000259" key="6">
    <source>
        <dbReference type="PROSITE" id="PS50103"/>
    </source>
</evidence>
<evidence type="ECO:0000256" key="5">
    <source>
        <dbReference type="SAM" id="MobiDB-lite"/>
    </source>
</evidence>
<evidence type="ECO:0000313" key="7">
    <source>
        <dbReference type="EMBL" id="EPY34627.1"/>
    </source>
</evidence>
<evidence type="ECO:0000256" key="3">
    <source>
        <dbReference type="ARBA" id="ARBA00022833"/>
    </source>
</evidence>
<keyword evidence="3 4" id="KW-0862">Zinc</keyword>
<comment type="caution">
    <text evidence="7">The sequence shown here is derived from an EMBL/GenBank/DDBJ whole genome shotgun (WGS) entry which is preliminary data.</text>
</comment>
<dbReference type="PROSITE" id="PS50103">
    <property type="entry name" value="ZF_C3H1"/>
    <property type="match status" value="1"/>
</dbReference>
<dbReference type="EMBL" id="ATMH01001475">
    <property type="protein sequence ID" value="EPY34627.1"/>
    <property type="molecule type" value="Genomic_DNA"/>
</dbReference>
<gene>
    <name evidence="7" type="ORF">STCU_01475</name>
</gene>
<keyword evidence="1 4" id="KW-0479">Metal-binding</keyword>
<evidence type="ECO:0000256" key="2">
    <source>
        <dbReference type="ARBA" id="ARBA00022771"/>
    </source>
</evidence>
<feature type="zinc finger region" description="C3H1-type" evidence="4">
    <location>
        <begin position="28"/>
        <end position="55"/>
    </location>
</feature>
<dbReference type="AlphaFoldDB" id="S9UUN2"/>
<dbReference type="SUPFAM" id="SSF90229">
    <property type="entry name" value="CCCH zinc finger"/>
    <property type="match status" value="1"/>
</dbReference>
<feature type="domain" description="C3H1-type" evidence="6">
    <location>
        <begin position="28"/>
        <end position="55"/>
    </location>
</feature>
<dbReference type="Proteomes" id="UP000015354">
    <property type="component" value="Unassembled WGS sequence"/>
</dbReference>
<dbReference type="InterPro" id="IPR036855">
    <property type="entry name" value="Znf_CCCH_sf"/>
</dbReference>
<dbReference type="Gene3D" id="4.10.1000.10">
    <property type="entry name" value="Zinc finger, CCCH-type"/>
    <property type="match status" value="1"/>
</dbReference>
<keyword evidence="8" id="KW-1185">Reference proteome</keyword>
<organism evidence="7 8">
    <name type="scientific">Strigomonas culicis</name>
    <dbReference type="NCBI Taxonomy" id="28005"/>
    <lineage>
        <taxon>Eukaryota</taxon>
        <taxon>Discoba</taxon>
        <taxon>Euglenozoa</taxon>
        <taxon>Kinetoplastea</taxon>
        <taxon>Metakinetoplastina</taxon>
        <taxon>Trypanosomatida</taxon>
        <taxon>Trypanosomatidae</taxon>
        <taxon>Strigomonadinae</taxon>
        <taxon>Strigomonas</taxon>
    </lineage>
</organism>
<accession>S9UUN2</accession>
<evidence type="ECO:0000256" key="4">
    <source>
        <dbReference type="PROSITE-ProRule" id="PRU00723"/>
    </source>
</evidence>
<dbReference type="OrthoDB" id="411372at2759"/>
<reference evidence="7 8" key="1">
    <citation type="journal article" date="2013" name="PLoS ONE">
        <title>Predicting the Proteins of Angomonas deanei, Strigomonas culicis and Their Respective Endosymbionts Reveals New Aspects of the Trypanosomatidae Family.</title>
        <authorList>
            <person name="Motta M.C."/>
            <person name="Martins A.C."/>
            <person name="de Souza S.S."/>
            <person name="Catta-Preta C.M."/>
            <person name="Silva R."/>
            <person name="Klein C.C."/>
            <person name="de Almeida L.G."/>
            <person name="de Lima Cunha O."/>
            <person name="Ciapina L.P."/>
            <person name="Brocchi M."/>
            <person name="Colabardini A.C."/>
            <person name="de Araujo Lima B."/>
            <person name="Machado C.R."/>
            <person name="de Almeida Soares C.M."/>
            <person name="Probst C.M."/>
            <person name="de Menezes C.B."/>
            <person name="Thompson C.E."/>
            <person name="Bartholomeu D.C."/>
            <person name="Gradia D.F."/>
            <person name="Pavoni D.P."/>
            <person name="Grisard E.C."/>
            <person name="Fantinatti-Garboggini F."/>
            <person name="Marchini F.K."/>
            <person name="Rodrigues-Luiz G.F."/>
            <person name="Wagner G."/>
            <person name="Goldman G.H."/>
            <person name="Fietto J.L."/>
            <person name="Elias M.C."/>
            <person name="Goldman M.H."/>
            <person name="Sagot M.F."/>
            <person name="Pereira M."/>
            <person name="Stoco P.H."/>
            <person name="de Mendonca-Neto R.P."/>
            <person name="Teixeira S.M."/>
            <person name="Maciel T.E."/>
            <person name="de Oliveira Mendes T.A."/>
            <person name="Urmenyi T.P."/>
            <person name="de Souza W."/>
            <person name="Schenkman S."/>
            <person name="de Vasconcelos A.T."/>
        </authorList>
    </citation>
    <scope>NUCLEOTIDE SEQUENCE [LARGE SCALE GENOMIC DNA]</scope>
</reference>
<dbReference type="SMART" id="SM00356">
    <property type="entry name" value="ZnF_C3H1"/>
    <property type="match status" value="1"/>
</dbReference>
<dbReference type="InterPro" id="IPR000571">
    <property type="entry name" value="Znf_CCCH"/>
</dbReference>
<dbReference type="InterPro" id="IPR032297">
    <property type="entry name" value="Torus"/>
</dbReference>
<feature type="compositionally biased region" description="Polar residues" evidence="5">
    <location>
        <begin position="90"/>
        <end position="143"/>
    </location>
</feature>
<dbReference type="Pfam" id="PF16131">
    <property type="entry name" value="Torus"/>
    <property type="match status" value="1"/>
</dbReference>
<protein>
    <recommendedName>
        <fullName evidence="6">C3H1-type domain-containing protein</fullName>
    </recommendedName>
</protein>